<dbReference type="OrthoDB" id="1082472at2"/>
<dbReference type="RefSeq" id="WP_074242349.1">
    <property type="nucleotide sequence ID" value="NZ_FSRA01000002.1"/>
</dbReference>
<dbReference type="STRING" id="536979.SAMN04488055_5081"/>
<name>A0A1N6K4W5_9BACT</name>
<proteinExistence type="predicted"/>
<dbReference type="PROSITE" id="PS51257">
    <property type="entry name" value="PROKAR_LIPOPROTEIN"/>
    <property type="match status" value="1"/>
</dbReference>
<gene>
    <name evidence="2" type="ORF">SAMN04488055_5081</name>
</gene>
<keyword evidence="3" id="KW-1185">Reference proteome</keyword>
<accession>A0A1N6K4W5</accession>
<dbReference type="Proteomes" id="UP000185003">
    <property type="component" value="Unassembled WGS sequence"/>
</dbReference>
<sequence>MRKIIYSLISIGVFAACAKEKVSAPNFEVSTSSLTYKAGDSVKFRISGNPDNLMFYSGEQGHKYEFRKRDSADNDLQIEFKSLVQFGLIYQNLQVLVSNDFNGKADTPSVKAATWTDISSKATFSTGKDSVSSGIISLKPYVNAQKPSSLIYVAFRYTDYKKAQGQNRWVIRTFSANNIAPDGTVTPMAVMSTGGWQQVNFKNTAFVWSLSAAQLLMPSSTATADDNEDWAISKGFDPTYIKQDVGTALKNISTVLPEYGYVFTQPGTYKVVFEGSSVRYNGEQRTTREVTLTITP</sequence>
<evidence type="ECO:0000313" key="2">
    <source>
        <dbReference type="EMBL" id="SIO51600.1"/>
    </source>
</evidence>
<dbReference type="Pfam" id="PF16409">
    <property type="entry name" value="DUF5017"/>
    <property type="match status" value="1"/>
</dbReference>
<dbReference type="EMBL" id="FSRA01000002">
    <property type="protein sequence ID" value="SIO51600.1"/>
    <property type="molecule type" value="Genomic_DNA"/>
</dbReference>
<evidence type="ECO:0000259" key="1">
    <source>
        <dbReference type="Pfam" id="PF16409"/>
    </source>
</evidence>
<feature type="domain" description="DUF5017" evidence="1">
    <location>
        <begin position="16"/>
        <end position="196"/>
    </location>
</feature>
<organism evidence="2 3">
    <name type="scientific">Chitinophaga niabensis</name>
    <dbReference type="NCBI Taxonomy" id="536979"/>
    <lineage>
        <taxon>Bacteria</taxon>
        <taxon>Pseudomonadati</taxon>
        <taxon>Bacteroidota</taxon>
        <taxon>Chitinophagia</taxon>
        <taxon>Chitinophagales</taxon>
        <taxon>Chitinophagaceae</taxon>
        <taxon>Chitinophaga</taxon>
    </lineage>
</organism>
<dbReference type="AlphaFoldDB" id="A0A1N6K4W5"/>
<evidence type="ECO:0000313" key="3">
    <source>
        <dbReference type="Proteomes" id="UP000185003"/>
    </source>
</evidence>
<reference evidence="3" key="1">
    <citation type="submission" date="2016-11" db="EMBL/GenBank/DDBJ databases">
        <authorList>
            <person name="Varghese N."/>
            <person name="Submissions S."/>
        </authorList>
    </citation>
    <scope>NUCLEOTIDE SEQUENCE [LARGE SCALE GENOMIC DNA]</scope>
    <source>
        <strain evidence="3">DSM 24787</strain>
    </source>
</reference>
<dbReference type="InterPro" id="IPR032185">
    <property type="entry name" value="DUF5017"/>
</dbReference>
<protein>
    <recommendedName>
        <fullName evidence="1">DUF5017 domain-containing protein</fullName>
    </recommendedName>
</protein>